<evidence type="ECO:0000313" key="2">
    <source>
        <dbReference type="Proteomes" id="UP001056778"/>
    </source>
</evidence>
<dbReference type="EMBL" id="CM043023">
    <property type="protein sequence ID" value="KAI4455182.1"/>
    <property type="molecule type" value="Genomic_DNA"/>
</dbReference>
<sequence>MSNRNEDKAIEAERTELISISNGKPQGDLQVARPVYRQEELHEASNYTKPTLNCTFAIVCLMTGQVVATYAPQAMLNHASNITDKHIEFLPMPNRTYEPIEVATAVTFVVAVIQMIMYILRLGIFTNLLSETLVNGFTCGAAFHVISSQLKDLFGLTFAKRRGYFSVLYTFYDALLAVPQANRTAVSISMVAVVLMVLNNEIFKPWLAKKTKVPFPIELAAVVIGTAVCYGFDFHDKYGVTIVGDIPTGLPPPALPAFSLMPHIIVDCLIITIVSYTITISMAFIFAQKAHYEVDANQELLALSLSNAFGSFFSTMPVTGSLARSLIQFNTGGVTQIASIVSCALLLVVLLWVGPLFEYLPKAILASIIVVALKGMLMQAVMLKKFWRLSKWDAIVWIITFLTTVVVSIDIGLLSGIVISLISIFVRGQRPYTCLLGVVPNTDLYLDCKRYKGVQEIEGIKIFHYCGALNFASKAMFKEQLTKKVGFDPSKLLAKIAESKYNNKTDELAVKLLRTLAAEYNELDVALYIASCSGPIFEMLAKCDKYEGQKIKINIYPTIHDAVLYAKLNEF</sequence>
<dbReference type="Proteomes" id="UP001056778">
    <property type="component" value="Chromosome 9"/>
</dbReference>
<gene>
    <name evidence="1" type="ORF">MML48_9g00002469</name>
</gene>
<reference evidence="1" key="1">
    <citation type="submission" date="2022-04" db="EMBL/GenBank/DDBJ databases">
        <title>Chromosome-scale genome assembly of Holotrichia oblita Faldermann.</title>
        <authorList>
            <person name="Rongchong L."/>
        </authorList>
    </citation>
    <scope>NUCLEOTIDE SEQUENCE</scope>
    <source>
        <strain evidence="1">81SQS9</strain>
    </source>
</reference>
<proteinExistence type="predicted"/>
<protein>
    <submittedName>
        <fullName evidence="1">Sulfate transporter</fullName>
    </submittedName>
</protein>
<name>A0ACB9SJK3_HOLOL</name>
<accession>A0ACB9SJK3</accession>
<comment type="caution">
    <text evidence="1">The sequence shown here is derived from an EMBL/GenBank/DDBJ whole genome shotgun (WGS) entry which is preliminary data.</text>
</comment>
<keyword evidence="2" id="KW-1185">Reference proteome</keyword>
<organism evidence="1 2">
    <name type="scientific">Holotrichia oblita</name>
    <name type="common">Chafer beetle</name>
    <dbReference type="NCBI Taxonomy" id="644536"/>
    <lineage>
        <taxon>Eukaryota</taxon>
        <taxon>Metazoa</taxon>
        <taxon>Ecdysozoa</taxon>
        <taxon>Arthropoda</taxon>
        <taxon>Hexapoda</taxon>
        <taxon>Insecta</taxon>
        <taxon>Pterygota</taxon>
        <taxon>Neoptera</taxon>
        <taxon>Endopterygota</taxon>
        <taxon>Coleoptera</taxon>
        <taxon>Polyphaga</taxon>
        <taxon>Scarabaeiformia</taxon>
        <taxon>Scarabaeidae</taxon>
        <taxon>Melolonthinae</taxon>
        <taxon>Holotrichia</taxon>
    </lineage>
</organism>
<evidence type="ECO:0000313" key="1">
    <source>
        <dbReference type="EMBL" id="KAI4455182.1"/>
    </source>
</evidence>